<reference evidence="2 3" key="1">
    <citation type="submission" date="2020-07" db="EMBL/GenBank/DDBJ databases">
        <title>Genomic Encyclopedia of Archaeal and Bacterial Type Strains, Phase II (KMG-II): from individual species to whole genera.</title>
        <authorList>
            <person name="Goeker M."/>
        </authorList>
    </citation>
    <scope>NUCLEOTIDE SEQUENCE [LARGE SCALE GENOMIC DNA]</scope>
    <source>
        <strain evidence="2 3">DSM 21226</strain>
    </source>
</reference>
<keyword evidence="3" id="KW-1185">Reference proteome</keyword>
<evidence type="ECO:0000256" key="1">
    <source>
        <dbReference type="ARBA" id="ARBA00008007"/>
    </source>
</evidence>
<dbReference type="InterPro" id="IPR029057">
    <property type="entry name" value="PRTase-like"/>
</dbReference>
<organism evidence="2 3">
    <name type="scientific">Sphaerotilus montanus</name>
    <dbReference type="NCBI Taxonomy" id="522889"/>
    <lineage>
        <taxon>Bacteria</taxon>
        <taxon>Pseudomonadati</taxon>
        <taxon>Pseudomonadota</taxon>
        <taxon>Betaproteobacteria</taxon>
        <taxon>Burkholderiales</taxon>
        <taxon>Sphaerotilaceae</taxon>
        <taxon>Sphaerotilus</taxon>
    </lineage>
</organism>
<dbReference type="SUPFAM" id="SSF53271">
    <property type="entry name" value="PRTase-like"/>
    <property type="match status" value="1"/>
</dbReference>
<dbReference type="AlphaFoldDB" id="A0A7Y9QXG7"/>
<dbReference type="PANTHER" id="PTHR47505:SF1">
    <property type="entry name" value="DNA UTILIZATION PROTEIN YHGH"/>
    <property type="match status" value="1"/>
</dbReference>
<dbReference type="Proteomes" id="UP000518288">
    <property type="component" value="Unassembled WGS sequence"/>
</dbReference>
<dbReference type="EMBL" id="JACCFH010000001">
    <property type="protein sequence ID" value="NYG33216.1"/>
    <property type="molecule type" value="Genomic_DNA"/>
</dbReference>
<name>A0A7Y9QXG7_9BURK</name>
<dbReference type="CDD" id="cd06223">
    <property type="entry name" value="PRTases_typeI"/>
    <property type="match status" value="1"/>
</dbReference>
<dbReference type="Gene3D" id="3.40.50.2020">
    <property type="match status" value="1"/>
</dbReference>
<dbReference type="InterPro" id="IPR000836">
    <property type="entry name" value="PRTase_dom"/>
</dbReference>
<proteinExistence type="inferred from homology"/>
<evidence type="ECO:0000313" key="3">
    <source>
        <dbReference type="Proteomes" id="UP000518288"/>
    </source>
</evidence>
<evidence type="ECO:0000313" key="2">
    <source>
        <dbReference type="EMBL" id="NYG33216.1"/>
    </source>
</evidence>
<protein>
    <submittedName>
        <fullName evidence="2">ComF family protein</fullName>
    </submittedName>
</protein>
<dbReference type="InterPro" id="IPR051910">
    <property type="entry name" value="ComF/GntX_DNA_util-trans"/>
</dbReference>
<gene>
    <name evidence="2" type="ORF">BDD16_002202</name>
</gene>
<sequence length="254" mass="27528">MAFLSSRPVLAWRAFAAAWRWSPGSACQVCATWQRDAVCCDCQRRFRHTRRHRCRCCAAPLASLSEVCGRCVLRPPAFDQTLAALDYAYPWDGLITRFKFGGACELAGPLADLMSDALWTAAEQTGFEPPDVLLPVPLSAARQRARGYNQAWELARRVGPALEVPAQARWVERVLDTPHQTGLPRAGRLLNLRGAFAVTAAGRAGLAGRRVAILDDVMTTGATLDALAATVRRAGATAVQSWVLARTVSDDAAP</sequence>
<dbReference type="RefSeq" id="WP_179634009.1">
    <property type="nucleotide sequence ID" value="NZ_JACCFH010000001.1"/>
</dbReference>
<comment type="caution">
    <text evidence="2">The sequence shown here is derived from an EMBL/GenBank/DDBJ whole genome shotgun (WGS) entry which is preliminary data.</text>
</comment>
<dbReference type="PANTHER" id="PTHR47505">
    <property type="entry name" value="DNA UTILIZATION PROTEIN YHGH"/>
    <property type="match status" value="1"/>
</dbReference>
<accession>A0A7Y9QXG7</accession>
<comment type="similarity">
    <text evidence="1">Belongs to the ComF/GntX family.</text>
</comment>